<dbReference type="OrthoDB" id="8968548at2"/>
<protein>
    <submittedName>
        <fullName evidence="2">BON domain-containing protein</fullName>
    </submittedName>
</protein>
<dbReference type="Pfam" id="PF04972">
    <property type="entry name" value="BON"/>
    <property type="match status" value="1"/>
</dbReference>
<reference evidence="2 3" key="1">
    <citation type="submission" date="2019-09" db="EMBL/GenBank/DDBJ databases">
        <title>FDA dAtabase for Regulatory Grade micrObial Sequences (FDA-ARGOS): Supporting development and validation of Infectious Disease Dx tests.</title>
        <authorList>
            <person name="Sciortino C."/>
            <person name="Tallon L."/>
            <person name="Sadzewicz L."/>
            <person name="Vavikolanu K."/>
            <person name="Mehta A."/>
            <person name="Aluvathingal J."/>
            <person name="Nadendla S."/>
            <person name="Nandy P."/>
            <person name="Geyer C."/>
            <person name="Yan Y."/>
            <person name="Sichtig H."/>
        </authorList>
    </citation>
    <scope>NUCLEOTIDE SEQUENCE [LARGE SCALE GENOMIC DNA]</scope>
    <source>
        <strain evidence="2 3">FDAARGOS_664</strain>
        <plasmid evidence="2 3">unnamed1</plasmid>
    </source>
</reference>
<dbReference type="InterPro" id="IPR007055">
    <property type="entry name" value="BON_dom"/>
</dbReference>
<gene>
    <name evidence="2" type="ORF">FOB72_17335</name>
</gene>
<dbReference type="Proteomes" id="UP000322822">
    <property type="component" value="Plasmid unnamed1"/>
</dbReference>
<dbReference type="AlphaFoldDB" id="A0A5P2H9D7"/>
<dbReference type="Gene3D" id="3.30.1340.30">
    <property type="match status" value="1"/>
</dbReference>
<feature type="domain" description="BON" evidence="1">
    <location>
        <begin position="12"/>
        <end position="80"/>
    </location>
</feature>
<dbReference type="EMBL" id="CP044066">
    <property type="protein sequence ID" value="QET03929.1"/>
    <property type="molecule type" value="Genomic_DNA"/>
</dbReference>
<evidence type="ECO:0000313" key="2">
    <source>
        <dbReference type="EMBL" id="QET03929.1"/>
    </source>
</evidence>
<dbReference type="InterPro" id="IPR051686">
    <property type="entry name" value="Lipoprotein_DolP"/>
</dbReference>
<dbReference type="PROSITE" id="PS50914">
    <property type="entry name" value="BON"/>
    <property type="match status" value="1"/>
</dbReference>
<sequence>MVSRMPKNYRRPDEHVLDNVCERLAMHPGVDVFDVTVHIEAGVIRLVGTVKDRYERRLVEKITEGVWGVRDIENGVRFRDPTVSPERTLSLR</sequence>
<evidence type="ECO:0000313" key="3">
    <source>
        <dbReference type="Proteomes" id="UP000322822"/>
    </source>
</evidence>
<evidence type="ECO:0000259" key="1">
    <source>
        <dbReference type="PROSITE" id="PS50914"/>
    </source>
</evidence>
<dbReference type="PANTHER" id="PTHR34606:SF15">
    <property type="entry name" value="BON DOMAIN-CONTAINING PROTEIN"/>
    <property type="match status" value="1"/>
</dbReference>
<name>A0A5P2H9D7_9BURK</name>
<proteinExistence type="predicted"/>
<geneLocation type="plasmid" evidence="2">
    <name>unnamed1</name>
</geneLocation>
<accession>A0A5P2H9D7</accession>
<dbReference type="PANTHER" id="PTHR34606">
    <property type="entry name" value="BON DOMAIN-CONTAINING PROTEIN"/>
    <property type="match status" value="1"/>
</dbReference>
<organism evidence="2 3">
    <name type="scientific">Cupriavidus pauculus</name>
    <dbReference type="NCBI Taxonomy" id="82633"/>
    <lineage>
        <taxon>Bacteria</taxon>
        <taxon>Pseudomonadati</taxon>
        <taxon>Pseudomonadota</taxon>
        <taxon>Betaproteobacteria</taxon>
        <taxon>Burkholderiales</taxon>
        <taxon>Burkholderiaceae</taxon>
        <taxon>Cupriavidus</taxon>
    </lineage>
</organism>
<keyword evidence="2" id="KW-0614">Plasmid</keyword>